<dbReference type="Proteomes" id="UP001153148">
    <property type="component" value="Unassembled WGS sequence"/>
</dbReference>
<feature type="domain" description="Exocyst complex component Sec3 C-terminal" evidence="2">
    <location>
        <begin position="68"/>
        <end position="157"/>
    </location>
</feature>
<evidence type="ECO:0000256" key="1">
    <source>
        <dbReference type="SAM" id="MobiDB-lite"/>
    </source>
</evidence>
<dbReference type="Pfam" id="PF20654">
    <property type="entry name" value="Sec3_C-term"/>
    <property type="match status" value="1"/>
</dbReference>
<reference evidence="3" key="1">
    <citation type="submission" date="2021-03" db="EMBL/GenBank/DDBJ databases">
        <authorList>
            <person name="Tran Van P."/>
        </authorList>
    </citation>
    <scope>NUCLEOTIDE SEQUENCE</scope>
</reference>
<sequence>NTQTTLDGPSPESTDELDASSPMAMLPLKKVEKQINEEVRRMMGDLFSCLEPELVGFIAHYEKTDSFMSFASALVQVKRSFDRYMQAQLRSIEESKANRKGKCGILPYVANFEDFARTAESIFKNTERRNDLDKWYTKLMGAMFEAIPRNAAEHHKTPEEVVKMGEFSTTFIHKCFLVLNIVELALASFFHCLSLYI</sequence>
<evidence type="ECO:0000313" key="3">
    <source>
        <dbReference type="EMBL" id="CAG2067861.1"/>
    </source>
</evidence>
<keyword evidence="4" id="KW-1185">Reference proteome</keyword>
<organism evidence="3 4">
    <name type="scientific">Timema podura</name>
    <name type="common">Walking stick</name>
    <dbReference type="NCBI Taxonomy" id="61482"/>
    <lineage>
        <taxon>Eukaryota</taxon>
        <taxon>Metazoa</taxon>
        <taxon>Ecdysozoa</taxon>
        <taxon>Arthropoda</taxon>
        <taxon>Hexapoda</taxon>
        <taxon>Insecta</taxon>
        <taxon>Pterygota</taxon>
        <taxon>Neoptera</taxon>
        <taxon>Polyneoptera</taxon>
        <taxon>Phasmatodea</taxon>
        <taxon>Timematodea</taxon>
        <taxon>Timematoidea</taxon>
        <taxon>Timematidae</taxon>
        <taxon>Timema</taxon>
    </lineage>
</organism>
<name>A0ABN7PQN3_TIMPD</name>
<dbReference type="PANTHER" id="PTHR16092">
    <property type="entry name" value="SEC3/SYNTAXIN-RELATED"/>
    <property type="match status" value="1"/>
</dbReference>
<proteinExistence type="predicted"/>
<comment type="caution">
    <text evidence="3">The sequence shown here is derived from an EMBL/GenBank/DDBJ whole genome shotgun (WGS) entry which is preliminary data.</text>
</comment>
<dbReference type="InterPro" id="IPR048628">
    <property type="entry name" value="Sec3_C"/>
</dbReference>
<evidence type="ECO:0000313" key="4">
    <source>
        <dbReference type="Proteomes" id="UP001153148"/>
    </source>
</evidence>
<feature type="region of interest" description="Disordered" evidence="1">
    <location>
        <begin position="1"/>
        <end position="20"/>
    </location>
</feature>
<gene>
    <name evidence="3" type="ORF">TPAB3V08_LOCUS14804</name>
</gene>
<dbReference type="PANTHER" id="PTHR16092:SF14">
    <property type="entry name" value="EXOCYST COMPLEX COMPONENT 1 ISOFORM X1"/>
    <property type="match status" value="1"/>
</dbReference>
<feature type="non-terminal residue" evidence="3">
    <location>
        <position position="1"/>
    </location>
</feature>
<protein>
    <recommendedName>
        <fullName evidence="2">Exocyst complex component Sec3 C-terminal domain-containing protein</fullName>
    </recommendedName>
</protein>
<dbReference type="EMBL" id="CAJPIN010076856">
    <property type="protein sequence ID" value="CAG2067861.1"/>
    <property type="molecule type" value="Genomic_DNA"/>
</dbReference>
<evidence type="ECO:0000259" key="2">
    <source>
        <dbReference type="Pfam" id="PF20654"/>
    </source>
</evidence>
<accession>A0ABN7PQN3</accession>